<dbReference type="CDD" id="cd00165">
    <property type="entry name" value="S4"/>
    <property type="match status" value="1"/>
</dbReference>
<dbReference type="Gene3D" id="3.30.70.1560">
    <property type="entry name" value="Alpha-L RNA-binding motif"/>
    <property type="match status" value="1"/>
</dbReference>
<name>A0A7M2RD72_9FIRM</name>
<dbReference type="GO" id="GO:0003723">
    <property type="term" value="F:RNA binding"/>
    <property type="evidence" value="ECO:0007669"/>
    <property type="project" value="UniProtKB-KW"/>
</dbReference>
<gene>
    <name evidence="6" type="ORF">INP51_09495</name>
</gene>
<dbReference type="Pfam" id="PF01479">
    <property type="entry name" value="S4"/>
    <property type="match status" value="1"/>
</dbReference>
<evidence type="ECO:0000256" key="1">
    <source>
        <dbReference type="ARBA" id="ARBA00008348"/>
    </source>
</evidence>
<dbReference type="PROSITE" id="PS01149">
    <property type="entry name" value="PSI_RSU"/>
    <property type="match status" value="1"/>
</dbReference>
<organism evidence="6 7">
    <name type="scientific">Blautia liquoris</name>
    <dbReference type="NCBI Taxonomy" id="2779518"/>
    <lineage>
        <taxon>Bacteria</taxon>
        <taxon>Bacillati</taxon>
        <taxon>Bacillota</taxon>
        <taxon>Clostridia</taxon>
        <taxon>Lachnospirales</taxon>
        <taxon>Lachnospiraceae</taxon>
        <taxon>Blautia</taxon>
    </lineage>
</organism>
<dbReference type="SUPFAM" id="SSF55120">
    <property type="entry name" value="Pseudouridine synthase"/>
    <property type="match status" value="1"/>
</dbReference>
<dbReference type="InterPro" id="IPR036986">
    <property type="entry name" value="S4_RNA-bd_sf"/>
</dbReference>
<reference evidence="6 7" key="1">
    <citation type="submission" date="2020-10" db="EMBL/GenBank/DDBJ databases">
        <title>Blautia liquoris sp.nov., isolated from the mud in a fermentation cellar used for the production of Chinese strong-flavoured liquor.</title>
        <authorList>
            <person name="Lu L."/>
        </authorList>
    </citation>
    <scope>NUCLEOTIDE SEQUENCE [LARGE SCALE GENOMIC DNA]</scope>
    <source>
        <strain evidence="6 7">LZLJ-3</strain>
    </source>
</reference>
<dbReference type="InterPro" id="IPR042092">
    <property type="entry name" value="PsdUridine_s_RsuA/RluB/E/F_cat"/>
</dbReference>
<evidence type="ECO:0000256" key="3">
    <source>
        <dbReference type="PROSITE-ProRule" id="PRU00182"/>
    </source>
</evidence>
<keyword evidence="3" id="KW-0694">RNA-binding</keyword>
<dbReference type="Gene3D" id="3.10.290.10">
    <property type="entry name" value="RNA-binding S4 domain"/>
    <property type="match status" value="1"/>
</dbReference>
<dbReference type="Proteomes" id="UP000593601">
    <property type="component" value="Chromosome"/>
</dbReference>
<dbReference type="InterPro" id="IPR002942">
    <property type="entry name" value="S4_RNA-bd"/>
</dbReference>
<dbReference type="KEGG" id="bliq:INP51_09495"/>
<dbReference type="PROSITE" id="PS50889">
    <property type="entry name" value="S4"/>
    <property type="match status" value="1"/>
</dbReference>
<keyword evidence="2 4" id="KW-0413">Isomerase</keyword>
<dbReference type="PANTHER" id="PTHR47683:SF2">
    <property type="entry name" value="RNA-BINDING S4 DOMAIN-CONTAINING PROTEIN"/>
    <property type="match status" value="1"/>
</dbReference>
<dbReference type="InterPro" id="IPR050343">
    <property type="entry name" value="RsuA_PseudoU_synthase"/>
</dbReference>
<protein>
    <recommendedName>
        <fullName evidence="4">Pseudouridine synthase</fullName>
        <ecNumber evidence="4">5.4.99.-</ecNumber>
    </recommendedName>
</protein>
<dbReference type="AlphaFoldDB" id="A0A7M2RD72"/>
<dbReference type="EMBL" id="CP063304">
    <property type="protein sequence ID" value="QOV18263.1"/>
    <property type="molecule type" value="Genomic_DNA"/>
</dbReference>
<dbReference type="GO" id="GO:0120159">
    <property type="term" value="F:rRNA pseudouridine synthase activity"/>
    <property type="evidence" value="ECO:0007669"/>
    <property type="project" value="UniProtKB-ARBA"/>
</dbReference>
<evidence type="ECO:0000256" key="2">
    <source>
        <dbReference type="ARBA" id="ARBA00023235"/>
    </source>
</evidence>
<sequence length="243" mass="27954">MIRLNKFLSDHGLCSRREGDHIIEAGRVSVNGKQAKVGMKIFPDDVVCLDGKTISGENPRVCIAYYKPEGIVCTFETKEKNNLLKSFTYPIRLTYAGRLDKASEGLLIMTNDGYLIDQMMRARNYHEKEYVVKVSRRVTSKFLGELSQGVYLSALNVKTRPCKVFMTGPFEFHIILTQGLNRQIRRMCEELGYQVKNLKRIRIMNIALGNLRPGEYRELTADERSLLDRQLKKNHKDCEKGQK</sequence>
<evidence type="ECO:0000259" key="5">
    <source>
        <dbReference type="SMART" id="SM00363"/>
    </source>
</evidence>
<evidence type="ECO:0000313" key="6">
    <source>
        <dbReference type="EMBL" id="QOV18263.1"/>
    </source>
</evidence>
<evidence type="ECO:0000313" key="7">
    <source>
        <dbReference type="Proteomes" id="UP000593601"/>
    </source>
</evidence>
<dbReference type="InterPro" id="IPR018496">
    <property type="entry name" value="PsdUridine_synth_RsuA/RluB_CS"/>
</dbReference>
<dbReference type="InterPro" id="IPR020103">
    <property type="entry name" value="PsdUridine_synth_cat_dom_sf"/>
</dbReference>
<dbReference type="EC" id="5.4.99.-" evidence="4"/>
<dbReference type="PANTHER" id="PTHR47683">
    <property type="entry name" value="PSEUDOURIDINE SYNTHASE FAMILY PROTEIN-RELATED"/>
    <property type="match status" value="1"/>
</dbReference>
<dbReference type="InterPro" id="IPR000748">
    <property type="entry name" value="PsdUridine_synth_RsuA/RluB/E/F"/>
</dbReference>
<evidence type="ECO:0000256" key="4">
    <source>
        <dbReference type="RuleBase" id="RU003887"/>
    </source>
</evidence>
<dbReference type="SUPFAM" id="SSF55174">
    <property type="entry name" value="Alpha-L RNA-binding motif"/>
    <property type="match status" value="1"/>
</dbReference>
<keyword evidence="7" id="KW-1185">Reference proteome</keyword>
<dbReference type="FunFam" id="3.10.290.10:FF:000003">
    <property type="entry name" value="Pseudouridine synthase"/>
    <property type="match status" value="1"/>
</dbReference>
<proteinExistence type="inferred from homology"/>
<dbReference type="RefSeq" id="WP_193734625.1">
    <property type="nucleotide sequence ID" value="NZ_CP063304.1"/>
</dbReference>
<dbReference type="InterPro" id="IPR020094">
    <property type="entry name" value="TruA/RsuA/RluB/E/F_N"/>
</dbReference>
<dbReference type="InterPro" id="IPR006145">
    <property type="entry name" value="PsdUridine_synth_RsuA/RluA"/>
</dbReference>
<comment type="similarity">
    <text evidence="1 4">Belongs to the pseudouridine synthase RsuA family.</text>
</comment>
<feature type="domain" description="RNA-binding S4" evidence="5">
    <location>
        <begin position="2"/>
        <end position="59"/>
    </location>
</feature>
<dbReference type="GO" id="GO:0000455">
    <property type="term" value="P:enzyme-directed rRNA pseudouridine synthesis"/>
    <property type="evidence" value="ECO:0007669"/>
    <property type="project" value="UniProtKB-ARBA"/>
</dbReference>
<accession>A0A7M2RD72</accession>
<dbReference type="NCBIfam" id="TIGR00093">
    <property type="entry name" value="pseudouridine synthase"/>
    <property type="match status" value="1"/>
</dbReference>
<dbReference type="Gene3D" id="3.30.70.580">
    <property type="entry name" value="Pseudouridine synthase I, catalytic domain, N-terminal subdomain"/>
    <property type="match status" value="1"/>
</dbReference>
<dbReference type="SMART" id="SM00363">
    <property type="entry name" value="S4"/>
    <property type="match status" value="1"/>
</dbReference>
<dbReference type="Pfam" id="PF00849">
    <property type="entry name" value="PseudoU_synth_2"/>
    <property type="match status" value="1"/>
</dbReference>